<organism evidence="1 2">
    <name type="scientific">Pendulispora albinea</name>
    <dbReference type="NCBI Taxonomy" id="2741071"/>
    <lineage>
        <taxon>Bacteria</taxon>
        <taxon>Pseudomonadati</taxon>
        <taxon>Myxococcota</taxon>
        <taxon>Myxococcia</taxon>
        <taxon>Myxococcales</taxon>
        <taxon>Sorangiineae</taxon>
        <taxon>Pendulisporaceae</taxon>
        <taxon>Pendulispora</taxon>
    </lineage>
</organism>
<keyword evidence="2" id="KW-1185">Reference proteome</keyword>
<protein>
    <submittedName>
        <fullName evidence="1">Uncharacterized protein</fullName>
    </submittedName>
</protein>
<evidence type="ECO:0000313" key="1">
    <source>
        <dbReference type="EMBL" id="WXB19262.1"/>
    </source>
</evidence>
<evidence type="ECO:0000313" key="2">
    <source>
        <dbReference type="Proteomes" id="UP001370348"/>
    </source>
</evidence>
<sequence>MGLGSGSQSVCWGEALSEDIYARHARCRAKSFLESLRALLEGTSR</sequence>
<gene>
    <name evidence="1" type="ORF">LZC94_18755</name>
</gene>
<dbReference type="EMBL" id="CP089984">
    <property type="protein sequence ID" value="WXB19262.1"/>
    <property type="molecule type" value="Genomic_DNA"/>
</dbReference>
<reference evidence="1 2" key="1">
    <citation type="submission" date="2021-12" db="EMBL/GenBank/DDBJ databases">
        <title>Discovery of the Pendulisporaceae a myxobacterial family with distinct sporulation behavior and unique specialized metabolism.</title>
        <authorList>
            <person name="Garcia R."/>
            <person name="Popoff A."/>
            <person name="Bader C.D."/>
            <person name="Loehr J."/>
            <person name="Walesch S."/>
            <person name="Walt C."/>
            <person name="Boldt J."/>
            <person name="Bunk B."/>
            <person name="Haeckl F.J.F.P.J."/>
            <person name="Gunesch A.P."/>
            <person name="Birkelbach J."/>
            <person name="Nuebel U."/>
            <person name="Pietschmann T."/>
            <person name="Bach T."/>
            <person name="Mueller R."/>
        </authorList>
    </citation>
    <scope>NUCLEOTIDE SEQUENCE [LARGE SCALE GENOMIC DNA]</scope>
    <source>
        <strain evidence="1 2">MSr11954</strain>
    </source>
</reference>
<proteinExistence type="predicted"/>
<dbReference type="Proteomes" id="UP001370348">
    <property type="component" value="Chromosome"/>
</dbReference>
<accession>A0ABZ2M9R9</accession>
<dbReference type="RefSeq" id="WP_394828884.1">
    <property type="nucleotide sequence ID" value="NZ_CP089984.1"/>
</dbReference>
<name>A0ABZ2M9R9_9BACT</name>